<dbReference type="CDD" id="cd02440">
    <property type="entry name" value="AdoMet_MTases"/>
    <property type="match status" value="1"/>
</dbReference>
<comment type="caution">
    <text evidence="5">The sequence shown here is derived from an EMBL/GenBank/DDBJ whole genome shotgun (WGS) entry which is preliminary data.</text>
</comment>
<evidence type="ECO:0000313" key="6">
    <source>
        <dbReference type="Proteomes" id="UP000661607"/>
    </source>
</evidence>
<name>A0ABR9KRY0_9ACTN</name>
<dbReference type="Pfam" id="PF08241">
    <property type="entry name" value="Methyltransf_11"/>
    <property type="match status" value="1"/>
</dbReference>
<evidence type="ECO:0000256" key="3">
    <source>
        <dbReference type="ARBA" id="ARBA00022679"/>
    </source>
</evidence>
<evidence type="ECO:0000256" key="2">
    <source>
        <dbReference type="ARBA" id="ARBA00022603"/>
    </source>
</evidence>
<evidence type="ECO:0000313" key="5">
    <source>
        <dbReference type="EMBL" id="MBE1564774.1"/>
    </source>
</evidence>
<comment type="similarity">
    <text evidence="1">Belongs to the methyltransferase superfamily.</text>
</comment>
<dbReference type="GO" id="GO:0032259">
    <property type="term" value="P:methylation"/>
    <property type="evidence" value="ECO:0007669"/>
    <property type="project" value="UniProtKB-KW"/>
</dbReference>
<dbReference type="GO" id="GO:0008168">
    <property type="term" value="F:methyltransferase activity"/>
    <property type="evidence" value="ECO:0007669"/>
    <property type="project" value="UniProtKB-KW"/>
</dbReference>
<accession>A0ABR9KRY0</accession>
<keyword evidence="3" id="KW-0808">Transferase</keyword>
<sequence length="247" mass="27167">MELRRIFDEDAARYDRARPGYPAELFSRIPRGSRVLEIGCGTGQATRGLLSVGCRVTAVELGPSLAAMARLRVPSAEIVTADFEMWPLPAEPYDVVFAATSFHWLDPEVRVAKARAALRPGGLLATVATHHVEGGTSAFFAELQECYERFDPATPPGLRLRPGSSIPHDPEPLPGFDPPAFERWEWEVTYTTASYLDLLSTYSGTRALPARAALLDCVGSLIETRYGGQITKRYLTELRTATRSAVR</sequence>
<dbReference type="PANTHER" id="PTHR44942:SF4">
    <property type="entry name" value="METHYLTRANSFERASE TYPE 11 DOMAIN-CONTAINING PROTEIN"/>
    <property type="match status" value="1"/>
</dbReference>
<evidence type="ECO:0000259" key="4">
    <source>
        <dbReference type="Pfam" id="PF08241"/>
    </source>
</evidence>
<dbReference type="Proteomes" id="UP000661607">
    <property type="component" value="Unassembled WGS sequence"/>
</dbReference>
<dbReference type="EMBL" id="JADBEF010000001">
    <property type="protein sequence ID" value="MBE1564774.1"/>
    <property type="molecule type" value="Genomic_DNA"/>
</dbReference>
<dbReference type="InterPro" id="IPR051052">
    <property type="entry name" value="Diverse_substrate_MTase"/>
</dbReference>
<feature type="domain" description="Methyltransferase type 11" evidence="4">
    <location>
        <begin position="36"/>
        <end position="125"/>
    </location>
</feature>
<proteinExistence type="inferred from homology"/>
<organism evidence="5 6">
    <name type="scientific">Nonomuraea africana</name>
    <dbReference type="NCBI Taxonomy" id="46171"/>
    <lineage>
        <taxon>Bacteria</taxon>
        <taxon>Bacillati</taxon>
        <taxon>Actinomycetota</taxon>
        <taxon>Actinomycetes</taxon>
        <taxon>Streptosporangiales</taxon>
        <taxon>Streptosporangiaceae</taxon>
        <taxon>Nonomuraea</taxon>
    </lineage>
</organism>
<dbReference type="SUPFAM" id="SSF53335">
    <property type="entry name" value="S-adenosyl-L-methionine-dependent methyltransferases"/>
    <property type="match status" value="1"/>
</dbReference>
<keyword evidence="6" id="KW-1185">Reference proteome</keyword>
<protein>
    <submittedName>
        <fullName evidence="5">SAM-dependent methyltransferase</fullName>
    </submittedName>
</protein>
<evidence type="ECO:0000256" key="1">
    <source>
        <dbReference type="ARBA" id="ARBA00008361"/>
    </source>
</evidence>
<dbReference type="Gene3D" id="3.40.50.150">
    <property type="entry name" value="Vaccinia Virus protein VP39"/>
    <property type="match status" value="1"/>
</dbReference>
<dbReference type="RefSeq" id="WP_192779093.1">
    <property type="nucleotide sequence ID" value="NZ_BAAASY010000009.1"/>
</dbReference>
<reference evidence="5 6" key="1">
    <citation type="submission" date="2020-10" db="EMBL/GenBank/DDBJ databases">
        <title>Sequencing the genomes of 1000 actinobacteria strains.</title>
        <authorList>
            <person name="Klenk H.-P."/>
        </authorList>
    </citation>
    <scope>NUCLEOTIDE SEQUENCE [LARGE SCALE GENOMIC DNA]</scope>
    <source>
        <strain evidence="5 6">DSM 43748</strain>
    </source>
</reference>
<dbReference type="InterPro" id="IPR013216">
    <property type="entry name" value="Methyltransf_11"/>
</dbReference>
<gene>
    <name evidence="5" type="ORF">H4W81_007553</name>
</gene>
<dbReference type="PANTHER" id="PTHR44942">
    <property type="entry name" value="METHYLTRANSF_11 DOMAIN-CONTAINING PROTEIN"/>
    <property type="match status" value="1"/>
</dbReference>
<dbReference type="InterPro" id="IPR029063">
    <property type="entry name" value="SAM-dependent_MTases_sf"/>
</dbReference>
<keyword evidence="2 5" id="KW-0489">Methyltransferase</keyword>